<dbReference type="Proteomes" id="UP000736787">
    <property type="component" value="Unassembled WGS sequence"/>
</dbReference>
<dbReference type="EMBL" id="RCMI01000293">
    <property type="protein sequence ID" value="KAG2919421.1"/>
    <property type="molecule type" value="Genomic_DNA"/>
</dbReference>
<dbReference type="Proteomes" id="UP000697107">
    <property type="component" value="Unassembled WGS sequence"/>
</dbReference>
<dbReference type="Proteomes" id="UP000760860">
    <property type="component" value="Unassembled WGS sequence"/>
</dbReference>
<evidence type="ECO:0000313" key="4">
    <source>
        <dbReference type="EMBL" id="KAG2981323.1"/>
    </source>
</evidence>
<dbReference type="EMBL" id="RCMV01000278">
    <property type="protein sequence ID" value="KAG3220149.1"/>
    <property type="molecule type" value="Genomic_DNA"/>
</dbReference>
<evidence type="ECO:0000313" key="2">
    <source>
        <dbReference type="EMBL" id="KAG2919421.1"/>
    </source>
</evidence>
<dbReference type="EMBL" id="RCML01000311">
    <property type="protein sequence ID" value="KAG2981323.1"/>
    <property type="molecule type" value="Genomic_DNA"/>
</dbReference>
<evidence type="ECO:0000313" key="5">
    <source>
        <dbReference type="EMBL" id="KAG3220149.1"/>
    </source>
</evidence>
<reference evidence="1" key="1">
    <citation type="submission" date="2018-10" db="EMBL/GenBank/DDBJ databases">
        <title>Effector identification in a new, highly contiguous assembly of the strawberry crown rot pathogen Phytophthora cactorum.</title>
        <authorList>
            <person name="Armitage A.D."/>
            <person name="Nellist C.F."/>
            <person name="Bates H."/>
            <person name="Vickerstaff R.J."/>
            <person name="Harrison R.J."/>
        </authorList>
    </citation>
    <scope>NUCLEOTIDE SEQUENCE</scope>
    <source>
        <strain evidence="1">15-7</strain>
        <strain evidence="2">4032</strain>
        <strain evidence="3">4040</strain>
        <strain evidence="4">P415</strain>
        <strain evidence="5">P421</strain>
    </source>
</reference>
<dbReference type="Proteomes" id="UP000735874">
    <property type="component" value="Unassembled WGS sequence"/>
</dbReference>
<name>A0A8T0Z3K5_9STRA</name>
<gene>
    <name evidence="1" type="ORF">PC113_g11360</name>
    <name evidence="2" type="ORF">PC115_g10132</name>
    <name evidence="3" type="ORF">PC117_g9760</name>
    <name evidence="4" type="ORF">PC118_g10681</name>
    <name evidence="5" type="ORF">PC129_g9085</name>
</gene>
<sequence>MAMLNGRLTSVTNSAFTSYFLAGKSIDDIVNVMKSAERSEESIKKSYEAWLKSVLTAKLE</sequence>
<comment type="caution">
    <text evidence="1">The sequence shown here is derived from an EMBL/GenBank/DDBJ whole genome shotgun (WGS) entry which is preliminary data.</text>
</comment>
<evidence type="ECO:0000313" key="1">
    <source>
        <dbReference type="EMBL" id="KAG2856671.1"/>
    </source>
</evidence>
<accession>A0A8T0Z3K5</accession>
<organism evidence="1 6">
    <name type="scientific">Phytophthora cactorum</name>
    <dbReference type="NCBI Taxonomy" id="29920"/>
    <lineage>
        <taxon>Eukaryota</taxon>
        <taxon>Sar</taxon>
        <taxon>Stramenopiles</taxon>
        <taxon>Oomycota</taxon>
        <taxon>Peronosporomycetes</taxon>
        <taxon>Peronosporales</taxon>
        <taxon>Peronosporaceae</taxon>
        <taxon>Phytophthora</taxon>
    </lineage>
</organism>
<dbReference type="EMBL" id="RCMG01000322">
    <property type="protein sequence ID" value="KAG2856671.1"/>
    <property type="molecule type" value="Genomic_DNA"/>
</dbReference>
<dbReference type="EMBL" id="RCMK01000228">
    <property type="protein sequence ID" value="KAG2942484.1"/>
    <property type="molecule type" value="Genomic_DNA"/>
</dbReference>
<protein>
    <submittedName>
        <fullName evidence="1">Uncharacterized protein</fullName>
    </submittedName>
</protein>
<evidence type="ECO:0000313" key="3">
    <source>
        <dbReference type="EMBL" id="KAG2942484.1"/>
    </source>
</evidence>
<evidence type="ECO:0000313" key="6">
    <source>
        <dbReference type="Proteomes" id="UP000735874"/>
    </source>
</evidence>
<proteinExistence type="predicted"/>
<dbReference type="Proteomes" id="UP000774804">
    <property type="component" value="Unassembled WGS sequence"/>
</dbReference>
<dbReference type="AlphaFoldDB" id="A0A8T0Z3K5"/>